<evidence type="ECO:0000313" key="1">
    <source>
        <dbReference type="EMBL" id="CEK93956.1"/>
    </source>
</evidence>
<dbReference type="InterPro" id="IPR036291">
    <property type="entry name" value="NAD(P)-bd_dom_sf"/>
</dbReference>
<dbReference type="InterPro" id="IPR002347">
    <property type="entry name" value="SDR_fam"/>
</dbReference>
<dbReference type="Gene3D" id="3.40.50.720">
    <property type="entry name" value="NAD(P)-binding Rossmann-like Domain"/>
    <property type="match status" value="1"/>
</dbReference>
<dbReference type="GO" id="GO:0008202">
    <property type="term" value="P:steroid metabolic process"/>
    <property type="evidence" value="ECO:0007669"/>
    <property type="project" value="TreeGrafter"/>
</dbReference>
<gene>
    <name evidence="1" type="primary">ORF198130</name>
</gene>
<protein>
    <submittedName>
        <fullName evidence="1">Uncharacterized protein</fullName>
    </submittedName>
</protein>
<dbReference type="GO" id="GO:0016491">
    <property type="term" value="F:oxidoreductase activity"/>
    <property type="evidence" value="ECO:0007669"/>
    <property type="project" value="TreeGrafter"/>
</dbReference>
<dbReference type="Pfam" id="PF00106">
    <property type="entry name" value="adh_short"/>
    <property type="match status" value="1"/>
</dbReference>
<sequence>MFWTILISVLAVYLLLDRIIRLFKVGNYSNKYVLITGCDSGFGRQLAIRLDKLGFPVFASCLTEAGSRSLSEVCSSRLVTLILNVADIDSIPKAYEFVKQKLPSDNCLWAVVNNAGISGAIASVEMLTQADYMSILGVNLLGPIEMSKVFLPLLRKSQGRLVLMSSMIGRCPATPAPYAVSKFGLEAFGDVVRRDVTSFGVKVSIIEPGYFKTSILQGEGLIKSVTESYDRSNPEVQAAYGKDYVKLAIAMVKAAIEFSSPDTHKVVDAYIAAITSVYPRPRYAVGFDAKFIFVPLSFLPEWFVDWFLASLNKRLINKST</sequence>
<proteinExistence type="predicted"/>
<dbReference type="AlphaFoldDB" id="A0A0B7BNQ2"/>
<organism evidence="1">
    <name type="scientific">Arion vulgaris</name>
    <dbReference type="NCBI Taxonomy" id="1028688"/>
    <lineage>
        <taxon>Eukaryota</taxon>
        <taxon>Metazoa</taxon>
        <taxon>Spiralia</taxon>
        <taxon>Lophotrochozoa</taxon>
        <taxon>Mollusca</taxon>
        <taxon>Gastropoda</taxon>
        <taxon>Heterobranchia</taxon>
        <taxon>Euthyneura</taxon>
        <taxon>Panpulmonata</taxon>
        <taxon>Eupulmonata</taxon>
        <taxon>Stylommatophora</taxon>
        <taxon>Helicina</taxon>
        <taxon>Arionoidea</taxon>
        <taxon>Arionidae</taxon>
        <taxon>Arion</taxon>
    </lineage>
</organism>
<accession>A0A0B7BNQ2</accession>
<dbReference type="PANTHER" id="PTHR43313:SF50">
    <property type="entry name" value="GH26015P"/>
    <property type="match status" value="1"/>
</dbReference>
<reference evidence="1" key="1">
    <citation type="submission" date="2014-12" db="EMBL/GenBank/DDBJ databases">
        <title>Insight into the proteome of Arion vulgaris.</title>
        <authorList>
            <person name="Aradska J."/>
            <person name="Bulat T."/>
            <person name="Smidak R."/>
            <person name="Sarate P."/>
            <person name="Gangsoo J."/>
            <person name="Sialana F."/>
            <person name="Bilban M."/>
            <person name="Lubec G."/>
        </authorList>
    </citation>
    <scope>NUCLEOTIDE SEQUENCE</scope>
    <source>
        <tissue evidence="1">Skin</tissue>
    </source>
</reference>
<dbReference type="PANTHER" id="PTHR43313">
    <property type="entry name" value="SHORT-CHAIN DEHYDROGENASE/REDUCTASE FAMILY 9C"/>
    <property type="match status" value="1"/>
</dbReference>
<dbReference type="EMBL" id="HACG01047091">
    <property type="protein sequence ID" value="CEK93956.1"/>
    <property type="molecule type" value="Transcribed_RNA"/>
</dbReference>
<dbReference type="SUPFAM" id="SSF51735">
    <property type="entry name" value="NAD(P)-binding Rossmann-fold domains"/>
    <property type="match status" value="1"/>
</dbReference>
<dbReference type="PRINTS" id="PR00081">
    <property type="entry name" value="GDHRDH"/>
</dbReference>
<name>A0A0B7BNQ2_9EUPU</name>